<feature type="region of interest" description="Disordered" evidence="1">
    <location>
        <begin position="1"/>
        <end position="22"/>
    </location>
</feature>
<accession>A0A5E6XGW8</accession>
<evidence type="ECO:0000313" key="2">
    <source>
        <dbReference type="EMBL" id="VVN40543.1"/>
    </source>
</evidence>
<evidence type="ECO:0000313" key="3">
    <source>
        <dbReference type="Proteomes" id="UP000327167"/>
    </source>
</evidence>
<reference evidence="2 3" key="1">
    <citation type="submission" date="2019-09" db="EMBL/GenBank/DDBJ databases">
        <authorList>
            <person name="Chandra G."/>
            <person name="Truman W A."/>
        </authorList>
    </citation>
    <scope>NUCLEOTIDE SEQUENCE [LARGE SCALE GENOMIC DNA]</scope>
    <source>
        <strain evidence="2">PS655</strain>
    </source>
</reference>
<dbReference type="EMBL" id="CABVHJ010000025">
    <property type="protein sequence ID" value="VVN40543.1"/>
    <property type="molecule type" value="Genomic_DNA"/>
</dbReference>
<dbReference type="Proteomes" id="UP000327167">
    <property type="component" value="Unassembled WGS sequence"/>
</dbReference>
<sequence>MGASVGRKHLSRHAGAAGATLKRRGSIPRLDGAYTRRQSFVGRMGGRISDSGLHFKSYPLTPALSPKGGEGEREPIFVVFKNSVRLRERELICAVSKPEFDAMLQVGVTRKNNSVSPLSLKGGEGEREPIFVVFKNSVRLRERELICAVSKPEFDAMLQVGVTRKNNSVSPLSLWERARVRGFSGHAFDVKFRARKSVVIYRLRL</sequence>
<protein>
    <submittedName>
        <fullName evidence="2">Uncharacterized protein</fullName>
    </submittedName>
</protein>
<evidence type="ECO:0000256" key="1">
    <source>
        <dbReference type="SAM" id="MobiDB-lite"/>
    </source>
</evidence>
<feature type="compositionally biased region" description="Basic residues" evidence="1">
    <location>
        <begin position="1"/>
        <end position="12"/>
    </location>
</feature>
<proteinExistence type="predicted"/>
<gene>
    <name evidence="2" type="ORF">PS655_05408</name>
</gene>
<dbReference type="AlphaFoldDB" id="A0A5E6XGW8"/>
<name>A0A5E6XGW8_PSEFL</name>
<organism evidence="2 3">
    <name type="scientific">Pseudomonas fluorescens</name>
    <dbReference type="NCBI Taxonomy" id="294"/>
    <lineage>
        <taxon>Bacteria</taxon>
        <taxon>Pseudomonadati</taxon>
        <taxon>Pseudomonadota</taxon>
        <taxon>Gammaproteobacteria</taxon>
        <taxon>Pseudomonadales</taxon>
        <taxon>Pseudomonadaceae</taxon>
        <taxon>Pseudomonas</taxon>
    </lineage>
</organism>